<dbReference type="Proteomes" id="UP000076727">
    <property type="component" value="Unassembled WGS sequence"/>
</dbReference>
<dbReference type="EMBL" id="KV429097">
    <property type="protein sequence ID" value="KZT65956.1"/>
    <property type="molecule type" value="Genomic_DNA"/>
</dbReference>
<evidence type="ECO:0000313" key="1">
    <source>
        <dbReference type="EMBL" id="KZT65956.1"/>
    </source>
</evidence>
<accession>A0A165MPI6</accession>
<name>A0A165MPI6_9APHY</name>
<organism evidence="1 2">
    <name type="scientific">Daedalea quercina L-15889</name>
    <dbReference type="NCBI Taxonomy" id="1314783"/>
    <lineage>
        <taxon>Eukaryota</taxon>
        <taxon>Fungi</taxon>
        <taxon>Dikarya</taxon>
        <taxon>Basidiomycota</taxon>
        <taxon>Agaricomycotina</taxon>
        <taxon>Agaricomycetes</taxon>
        <taxon>Polyporales</taxon>
        <taxon>Fomitopsis</taxon>
    </lineage>
</organism>
<protein>
    <submittedName>
        <fullName evidence="1">Uncharacterized protein</fullName>
    </submittedName>
</protein>
<evidence type="ECO:0000313" key="2">
    <source>
        <dbReference type="Proteomes" id="UP000076727"/>
    </source>
</evidence>
<gene>
    <name evidence="1" type="ORF">DAEQUDRAFT_730875</name>
</gene>
<proteinExistence type="predicted"/>
<sequence>MTVDGLPSLYEWKVRGLCSRRRSLWECSLICMIACTHAPDVPSRPRDCYSSSPVGPGLHRGSGYTSETVVSRCSNILTVRPQRWTDSLGPVRHDNTPVVEAVQGCPLETGSGCRLLLGSPPCSWSLPTSSPLKSPVKVASDHMHTVGWKLLIFLKQFRAISAQ</sequence>
<reference evidence="1 2" key="1">
    <citation type="journal article" date="2016" name="Mol. Biol. Evol.">
        <title>Comparative Genomics of Early-Diverging Mushroom-Forming Fungi Provides Insights into the Origins of Lignocellulose Decay Capabilities.</title>
        <authorList>
            <person name="Nagy L.G."/>
            <person name="Riley R."/>
            <person name="Tritt A."/>
            <person name="Adam C."/>
            <person name="Daum C."/>
            <person name="Floudas D."/>
            <person name="Sun H."/>
            <person name="Yadav J.S."/>
            <person name="Pangilinan J."/>
            <person name="Larsson K.H."/>
            <person name="Matsuura K."/>
            <person name="Barry K."/>
            <person name="Labutti K."/>
            <person name="Kuo R."/>
            <person name="Ohm R.A."/>
            <person name="Bhattacharya S.S."/>
            <person name="Shirouzu T."/>
            <person name="Yoshinaga Y."/>
            <person name="Martin F.M."/>
            <person name="Grigoriev I.V."/>
            <person name="Hibbett D.S."/>
        </authorList>
    </citation>
    <scope>NUCLEOTIDE SEQUENCE [LARGE SCALE GENOMIC DNA]</scope>
    <source>
        <strain evidence="1 2">L-15889</strain>
    </source>
</reference>
<keyword evidence="2" id="KW-1185">Reference proteome</keyword>
<dbReference type="AlphaFoldDB" id="A0A165MPI6"/>